<dbReference type="STRING" id="155974.SAMN04487818_12421"/>
<reference evidence="2" key="1">
    <citation type="submission" date="2016-10" db="EMBL/GenBank/DDBJ databases">
        <authorList>
            <person name="Varghese N."/>
            <person name="Submissions S."/>
        </authorList>
    </citation>
    <scope>NUCLEOTIDE SEQUENCE [LARGE SCALE GENOMIC DNA]</scope>
    <source>
        <strain evidence="2">DSM 44260</strain>
    </source>
</reference>
<gene>
    <name evidence="1" type="ORF">SAMN04487818_12421</name>
</gene>
<dbReference type="EMBL" id="FOGI01000024">
    <property type="protein sequence ID" value="SES49089.1"/>
    <property type="molecule type" value="Genomic_DNA"/>
</dbReference>
<name>A0A1H9XSR7_9PSEU</name>
<evidence type="ECO:0000313" key="1">
    <source>
        <dbReference type="EMBL" id="SES49089.1"/>
    </source>
</evidence>
<keyword evidence="2" id="KW-1185">Reference proteome</keyword>
<accession>A0A1H9XSR7</accession>
<dbReference type="RefSeq" id="WP_092787198.1">
    <property type="nucleotide sequence ID" value="NZ_FOGI01000024.1"/>
</dbReference>
<dbReference type="Proteomes" id="UP000199051">
    <property type="component" value="Unassembled WGS sequence"/>
</dbReference>
<dbReference type="InterPro" id="IPR057369">
    <property type="entry name" value="VG15"/>
</dbReference>
<dbReference type="AlphaFoldDB" id="A0A1H9XSR7"/>
<proteinExistence type="predicted"/>
<dbReference type="Pfam" id="PF25310">
    <property type="entry name" value="VG15"/>
    <property type="match status" value="1"/>
</dbReference>
<organism evidence="1 2">
    <name type="scientific">Actinokineospora terrae</name>
    <dbReference type="NCBI Taxonomy" id="155974"/>
    <lineage>
        <taxon>Bacteria</taxon>
        <taxon>Bacillati</taxon>
        <taxon>Actinomycetota</taxon>
        <taxon>Actinomycetes</taxon>
        <taxon>Pseudonocardiales</taxon>
        <taxon>Pseudonocardiaceae</taxon>
        <taxon>Actinokineospora</taxon>
    </lineage>
</organism>
<evidence type="ECO:0000313" key="2">
    <source>
        <dbReference type="Proteomes" id="UP000199051"/>
    </source>
</evidence>
<protein>
    <submittedName>
        <fullName evidence="1">Uncharacterized protein</fullName>
    </submittedName>
</protein>
<sequence>MSTPLQDPEARLYARQQLAVRGAVDTAQDAWSRLSMADLDGSWEQDVRPRVVIATEEAQITAAAIAAPYVTAALAAAAAVSAPMGRLVAQAFAGYAANGMPLRVLMDQVLAWLRRALVLGMPVSDARTLGLSRLLTYVATEVGDTGRAAVQAAMITEPAVAGYERVVRLPACGRCVILAGRLYRVSDGFLRHPRCDCQMRPVTREQWEHDDRGNSPTALFDRMTESEQDRAFGKGDAAAIRAGADMARVVNARRKGAVYIAGGHAFTREATTVRGIGRQLGDTATRPGARYRSSGIARPTAAQLVHSSDNRAELIAELRRYGYLRTESLATTSV</sequence>